<proteinExistence type="predicted"/>
<protein>
    <submittedName>
        <fullName evidence="2">Uncharacterized protein</fullName>
    </submittedName>
</protein>
<accession>A0A4C1V1X9</accession>
<evidence type="ECO:0000256" key="1">
    <source>
        <dbReference type="SAM" id="MobiDB-lite"/>
    </source>
</evidence>
<evidence type="ECO:0000313" key="3">
    <source>
        <dbReference type="Proteomes" id="UP000299102"/>
    </source>
</evidence>
<keyword evidence="3" id="KW-1185">Reference proteome</keyword>
<dbReference type="EMBL" id="BGZK01000258">
    <property type="protein sequence ID" value="GBP32326.1"/>
    <property type="molecule type" value="Genomic_DNA"/>
</dbReference>
<organism evidence="2 3">
    <name type="scientific">Eumeta variegata</name>
    <name type="common">Bagworm moth</name>
    <name type="synonym">Eumeta japonica</name>
    <dbReference type="NCBI Taxonomy" id="151549"/>
    <lineage>
        <taxon>Eukaryota</taxon>
        <taxon>Metazoa</taxon>
        <taxon>Ecdysozoa</taxon>
        <taxon>Arthropoda</taxon>
        <taxon>Hexapoda</taxon>
        <taxon>Insecta</taxon>
        <taxon>Pterygota</taxon>
        <taxon>Neoptera</taxon>
        <taxon>Endopterygota</taxon>
        <taxon>Lepidoptera</taxon>
        <taxon>Glossata</taxon>
        <taxon>Ditrysia</taxon>
        <taxon>Tineoidea</taxon>
        <taxon>Psychidae</taxon>
        <taxon>Oiketicinae</taxon>
        <taxon>Eumeta</taxon>
    </lineage>
</organism>
<dbReference type="Proteomes" id="UP000299102">
    <property type="component" value="Unassembled WGS sequence"/>
</dbReference>
<name>A0A4C1V1X9_EUMVA</name>
<sequence length="92" mass="10684">MLTDPAQTRTRCGRSDYVGEASPPTPRRVWRTLELFDRRATNTQLYVYALASSLRNQNTTTERYERTHRRSDPSKGCRVSRTSSPRGGYHYD</sequence>
<comment type="caution">
    <text evidence="2">The sequence shown here is derived from an EMBL/GenBank/DDBJ whole genome shotgun (WGS) entry which is preliminary data.</text>
</comment>
<dbReference type="AlphaFoldDB" id="A0A4C1V1X9"/>
<feature type="region of interest" description="Disordered" evidence="1">
    <location>
        <begin position="57"/>
        <end position="92"/>
    </location>
</feature>
<feature type="compositionally biased region" description="Polar residues" evidence="1">
    <location>
        <begin position="1"/>
        <end position="10"/>
    </location>
</feature>
<feature type="region of interest" description="Disordered" evidence="1">
    <location>
        <begin position="1"/>
        <end position="24"/>
    </location>
</feature>
<reference evidence="2 3" key="1">
    <citation type="journal article" date="2019" name="Commun. Biol.">
        <title>The bagworm genome reveals a unique fibroin gene that provides high tensile strength.</title>
        <authorList>
            <person name="Kono N."/>
            <person name="Nakamura H."/>
            <person name="Ohtoshi R."/>
            <person name="Tomita M."/>
            <person name="Numata K."/>
            <person name="Arakawa K."/>
        </authorList>
    </citation>
    <scope>NUCLEOTIDE SEQUENCE [LARGE SCALE GENOMIC DNA]</scope>
</reference>
<gene>
    <name evidence="2" type="ORF">EVAR_25580_1</name>
</gene>
<feature type="compositionally biased region" description="Basic and acidic residues" evidence="1">
    <location>
        <begin position="62"/>
        <end position="75"/>
    </location>
</feature>
<evidence type="ECO:0000313" key="2">
    <source>
        <dbReference type="EMBL" id="GBP32326.1"/>
    </source>
</evidence>